<dbReference type="AlphaFoldDB" id="A0A2S6GII8"/>
<evidence type="ECO:0000313" key="3">
    <source>
        <dbReference type="Proteomes" id="UP000239203"/>
    </source>
</evidence>
<dbReference type="RefSeq" id="WP_104481446.1">
    <property type="nucleotide sequence ID" value="NZ_CP154825.1"/>
</dbReference>
<dbReference type="Pfam" id="PF02585">
    <property type="entry name" value="PIG-L"/>
    <property type="match status" value="1"/>
</dbReference>
<proteinExistence type="predicted"/>
<dbReference type="PANTHER" id="PTHR12993:SF29">
    <property type="entry name" value="BLR3841 PROTEIN"/>
    <property type="match status" value="1"/>
</dbReference>
<keyword evidence="3" id="KW-1185">Reference proteome</keyword>
<dbReference type="SUPFAM" id="SSF102588">
    <property type="entry name" value="LmbE-like"/>
    <property type="match status" value="1"/>
</dbReference>
<reference evidence="2 3" key="1">
    <citation type="submission" date="2018-02" db="EMBL/GenBank/DDBJ databases">
        <title>Genomic Encyclopedia of Archaeal and Bacterial Type Strains, Phase II (KMG-II): from individual species to whole genera.</title>
        <authorList>
            <person name="Goeker M."/>
        </authorList>
    </citation>
    <scope>NUCLEOTIDE SEQUENCE [LARGE SCALE GENOMIC DNA]</scope>
    <source>
        <strain evidence="2 3">YU 961-1</strain>
    </source>
</reference>
<keyword evidence="1" id="KW-0862">Zinc</keyword>
<sequence length="251" mass="26613">MAATADLGPVLAVSPHLDDAVLSAGAAISALTRAGRRVVVCTVFAGDPVPPLSPKAVSFHAKCGLGDDAAPARRAEDAAAVAALGAEHRHLDFADAIYRRLGDDWLVTVSGAHFDPNLPAEPDVAAAVGAALTDVLDELRPAEVWTCAGIGGHVDHRMTRAVVEQVRGDVELVLWEDLPYAIGTPGVAFGRVRADAGDERDRERKLAAIAHYRSQMGMLFPDSSWRDGFTTHAKVRVDDHGAPELLWHTAD</sequence>
<organism evidence="2 3">
    <name type="scientific">Actinokineospora auranticolor</name>
    <dbReference type="NCBI Taxonomy" id="155976"/>
    <lineage>
        <taxon>Bacteria</taxon>
        <taxon>Bacillati</taxon>
        <taxon>Actinomycetota</taxon>
        <taxon>Actinomycetes</taxon>
        <taxon>Pseudonocardiales</taxon>
        <taxon>Pseudonocardiaceae</taxon>
        <taxon>Actinokineospora</taxon>
    </lineage>
</organism>
<dbReference type="EMBL" id="PTIX01000016">
    <property type="protein sequence ID" value="PPK65010.1"/>
    <property type="molecule type" value="Genomic_DNA"/>
</dbReference>
<accession>A0A2S6GII8</accession>
<dbReference type="InterPro" id="IPR024078">
    <property type="entry name" value="LmbE-like_dom_sf"/>
</dbReference>
<dbReference type="PANTHER" id="PTHR12993">
    <property type="entry name" value="N-ACETYLGLUCOSAMINYL-PHOSPHATIDYLINOSITOL DE-N-ACETYLASE-RELATED"/>
    <property type="match status" value="1"/>
</dbReference>
<dbReference type="InterPro" id="IPR003737">
    <property type="entry name" value="GlcNAc_PI_deacetylase-related"/>
</dbReference>
<gene>
    <name evidence="2" type="ORF">CLV40_11653</name>
</gene>
<dbReference type="Proteomes" id="UP000239203">
    <property type="component" value="Unassembled WGS sequence"/>
</dbReference>
<dbReference type="OrthoDB" id="116799at2"/>
<evidence type="ECO:0000313" key="2">
    <source>
        <dbReference type="EMBL" id="PPK65010.1"/>
    </source>
</evidence>
<dbReference type="GO" id="GO:0016137">
    <property type="term" value="P:glycoside metabolic process"/>
    <property type="evidence" value="ECO:0007669"/>
    <property type="project" value="UniProtKB-ARBA"/>
</dbReference>
<evidence type="ECO:0000256" key="1">
    <source>
        <dbReference type="ARBA" id="ARBA00022833"/>
    </source>
</evidence>
<comment type="caution">
    <text evidence="2">The sequence shown here is derived from an EMBL/GenBank/DDBJ whole genome shotgun (WGS) entry which is preliminary data.</text>
</comment>
<dbReference type="GO" id="GO:0016811">
    <property type="term" value="F:hydrolase activity, acting on carbon-nitrogen (but not peptide) bonds, in linear amides"/>
    <property type="evidence" value="ECO:0007669"/>
    <property type="project" value="TreeGrafter"/>
</dbReference>
<protein>
    <submittedName>
        <fullName evidence="2">LmbE family N-acetylglucosaminyl deacetylase</fullName>
    </submittedName>
</protein>
<name>A0A2S6GII8_9PSEU</name>
<dbReference type="Gene3D" id="3.40.50.10320">
    <property type="entry name" value="LmbE-like"/>
    <property type="match status" value="1"/>
</dbReference>